<dbReference type="STRING" id="1036808.A0A0C3CUJ1"/>
<dbReference type="Pfam" id="PF12776">
    <property type="entry name" value="Myb_DNA-bind_3"/>
    <property type="match status" value="1"/>
</dbReference>
<dbReference type="PANTHER" id="PTHR46929:SF3">
    <property type="entry name" value="MYB_SANT-LIKE DOMAIN-CONTAINING PROTEIN"/>
    <property type="match status" value="1"/>
</dbReference>
<evidence type="ECO:0000313" key="3">
    <source>
        <dbReference type="EMBL" id="KIM52220.1"/>
    </source>
</evidence>
<keyword evidence="4" id="KW-1185">Reference proteome</keyword>
<feature type="domain" description="Myb/SANT-like" evidence="2">
    <location>
        <begin position="42"/>
        <end position="142"/>
    </location>
</feature>
<dbReference type="AlphaFoldDB" id="A0A0C3CUJ1"/>
<dbReference type="InterPro" id="IPR024752">
    <property type="entry name" value="Myb/SANT-like_dom"/>
</dbReference>
<name>A0A0C3CUJ1_9AGAM</name>
<reference evidence="4" key="2">
    <citation type="submission" date="2015-01" db="EMBL/GenBank/DDBJ databases">
        <title>Evolutionary Origins and Diversification of the Mycorrhizal Mutualists.</title>
        <authorList>
            <consortium name="DOE Joint Genome Institute"/>
            <consortium name="Mycorrhizal Genomics Consortium"/>
            <person name="Kohler A."/>
            <person name="Kuo A."/>
            <person name="Nagy L.G."/>
            <person name="Floudas D."/>
            <person name="Copeland A."/>
            <person name="Barry K.W."/>
            <person name="Cichocki N."/>
            <person name="Veneault-Fourrey C."/>
            <person name="LaButti K."/>
            <person name="Lindquist E.A."/>
            <person name="Lipzen A."/>
            <person name="Lundell T."/>
            <person name="Morin E."/>
            <person name="Murat C."/>
            <person name="Riley R."/>
            <person name="Ohm R."/>
            <person name="Sun H."/>
            <person name="Tunlid A."/>
            <person name="Henrissat B."/>
            <person name="Grigoriev I.V."/>
            <person name="Hibbett D.S."/>
            <person name="Martin F."/>
        </authorList>
    </citation>
    <scope>NUCLEOTIDE SEQUENCE [LARGE SCALE GENOMIC DNA]</scope>
    <source>
        <strain evidence="4">Foug A</strain>
    </source>
</reference>
<evidence type="ECO:0000256" key="1">
    <source>
        <dbReference type="SAM" id="SignalP"/>
    </source>
</evidence>
<evidence type="ECO:0000259" key="2">
    <source>
        <dbReference type="Pfam" id="PF12776"/>
    </source>
</evidence>
<sequence length="238" mass="26287">METDPLEILLLIIAALANLISHSCLELVAEEMSQGSRTPNVSWSRPEEHNLLSFLISQKLDGRMGDGLFRHSTWTAAAAHMVVVTQPPPATIKTAKSCKGKYGTFKTTYRVINEWRRLSGVHWDNENGANIVGAYAEKVWADFLKAKGTGMLAFKKKGWPFYSAMETLLLNDFARGSCAYNPTAATTTGNAGIVQAPPHLPASRLLPSLPQEMLECKPPLSCQRLCRNERLWLYAGTP</sequence>
<keyword evidence="1" id="KW-0732">Signal</keyword>
<dbReference type="InParanoid" id="A0A0C3CUJ1"/>
<dbReference type="EMBL" id="KN822219">
    <property type="protein sequence ID" value="KIM52220.1"/>
    <property type="molecule type" value="Genomic_DNA"/>
</dbReference>
<proteinExistence type="predicted"/>
<dbReference type="HOGENOM" id="CLU_1166434_0_0_1"/>
<dbReference type="PANTHER" id="PTHR46929">
    <property type="entry name" value="EXPRESSED PROTEIN"/>
    <property type="match status" value="1"/>
</dbReference>
<accession>A0A0C3CUJ1</accession>
<evidence type="ECO:0000313" key="4">
    <source>
        <dbReference type="Proteomes" id="UP000053989"/>
    </source>
</evidence>
<reference evidence="3 4" key="1">
    <citation type="submission" date="2014-04" db="EMBL/GenBank/DDBJ databases">
        <authorList>
            <consortium name="DOE Joint Genome Institute"/>
            <person name="Kuo A."/>
            <person name="Kohler A."/>
            <person name="Nagy L.G."/>
            <person name="Floudas D."/>
            <person name="Copeland A."/>
            <person name="Barry K.W."/>
            <person name="Cichocki N."/>
            <person name="Veneault-Fourrey C."/>
            <person name="LaButti K."/>
            <person name="Lindquist E.A."/>
            <person name="Lipzen A."/>
            <person name="Lundell T."/>
            <person name="Morin E."/>
            <person name="Murat C."/>
            <person name="Sun H."/>
            <person name="Tunlid A."/>
            <person name="Henrissat B."/>
            <person name="Grigoriev I.V."/>
            <person name="Hibbett D.S."/>
            <person name="Martin F."/>
            <person name="Nordberg H.P."/>
            <person name="Cantor M.N."/>
            <person name="Hua S.X."/>
        </authorList>
    </citation>
    <scope>NUCLEOTIDE SEQUENCE [LARGE SCALE GENOMIC DNA]</scope>
    <source>
        <strain evidence="3 4">Foug A</strain>
    </source>
</reference>
<gene>
    <name evidence="3" type="ORF">SCLCIDRAFT_32832</name>
</gene>
<dbReference type="Proteomes" id="UP000053989">
    <property type="component" value="Unassembled WGS sequence"/>
</dbReference>
<feature type="chain" id="PRO_5002173375" description="Myb/SANT-like domain-containing protein" evidence="1">
    <location>
        <begin position="23"/>
        <end position="238"/>
    </location>
</feature>
<dbReference type="OrthoDB" id="2685944at2759"/>
<protein>
    <recommendedName>
        <fullName evidence="2">Myb/SANT-like domain-containing protein</fullName>
    </recommendedName>
</protein>
<organism evidence="3 4">
    <name type="scientific">Scleroderma citrinum Foug A</name>
    <dbReference type="NCBI Taxonomy" id="1036808"/>
    <lineage>
        <taxon>Eukaryota</taxon>
        <taxon>Fungi</taxon>
        <taxon>Dikarya</taxon>
        <taxon>Basidiomycota</taxon>
        <taxon>Agaricomycotina</taxon>
        <taxon>Agaricomycetes</taxon>
        <taxon>Agaricomycetidae</taxon>
        <taxon>Boletales</taxon>
        <taxon>Sclerodermatineae</taxon>
        <taxon>Sclerodermataceae</taxon>
        <taxon>Scleroderma</taxon>
    </lineage>
</organism>
<feature type="signal peptide" evidence="1">
    <location>
        <begin position="1"/>
        <end position="22"/>
    </location>
</feature>